<dbReference type="EMBL" id="QASN01000020">
    <property type="protein sequence ID" value="PTU73621.1"/>
    <property type="molecule type" value="Genomic_DNA"/>
</dbReference>
<evidence type="ECO:0008006" key="3">
    <source>
        <dbReference type="Google" id="ProtNLM"/>
    </source>
</evidence>
<dbReference type="PROSITE" id="PS51257">
    <property type="entry name" value="PROKAR_LIPOPROTEIN"/>
    <property type="match status" value="1"/>
</dbReference>
<proteinExistence type="predicted"/>
<sequence length="194" mass="21799">MTDSLRLLRGPVLLSALAVLAGCRSYEYVPDIPSEQFDPQQSLGSLEVRFPREQRNPPTLKGSFYRKVLDPEMGVAGTYVFAIVYPTMQVGEDYSALTIEGQTLGDGHWRFAIPHKRGWDGPHDLRLRFPNAQIHGGQTFLFRFIEGQSCLNDYTLDQQGGTPLQISVRFKRPACLLPCSPSLNDPAKCSNLWR</sequence>
<reference evidence="1 2" key="1">
    <citation type="submission" date="2018-04" db="EMBL/GenBank/DDBJ databases">
        <title>Pseudomonas sp. nov., isolated from mangrove soil.</title>
        <authorList>
            <person name="Chen C."/>
        </authorList>
    </citation>
    <scope>NUCLEOTIDE SEQUENCE [LARGE SCALE GENOMIC DNA]</scope>
    <source>
        <strain evidence="1 2">TC-11</strain>
    </source>
</reference>
<dbReference type="OrthoDB" id="8702040at2"/>
<dbReference type="Proteomes" id="UP000244064">
    <property type="component" value="Unassembled WGS sequence"/>
</dbReference>
<name>A0A2T5P7B0_9PSED</name>
<keyword evidence="2" id="KW-1185">Reference proteome</keyword>
<gene>
    <name evidence="1" type="ORF">DBO85_15010</name>
</gene>
<protein>
    <recommendedName>
        <fullName evidence="3">Lipoprotein</fullName>
    </recommendedName>
</protein>
<comment type="caution">
    <text evidence="1">The sequence shown here is derived from an EMBL/GenBank/DDBJ whole genome shotgun (WGS) entry which is preliminary data.</text>
</comment>
<accession>A0A2T5P7B0</accession>
<evidence type="ECO:0000313" key="2">
    <source>
        <dbReference type="Proteomes" id="UP000244064"/>
    </source>
</evidence>
<dbReference type="AlphaFoldDB" id="A0A2T5P7B0"/>
<dbReference type="RefSeq" id="WP_108108065.1">
    <property type="nucleotide sequence ID" value="NZ_QASN01000020.1"/>
</dbReference>
<evidence type="ECO:0000313" key="1">
    <source>
        <dbReference type="EMBL" id="PTU73621.1"/>
    </source>
</evidence>
<organism evidence="1 2">
    <name type="scientific">Pseudomonas mangrovi</name>
    <dbReference type="NCBI Taxonomy" id="2161748"/>
    <lineage>
        <taxon>Bacteria</taxon>
        <taxon>Pseudomonadati</taxon>
        <taxon>Pseudomonadota</taxon>
        <taxon>Gammaproteobacteria</taxon>
        <taxon>Pseudomonadales</taxon>
        <taxon>Pseudomonadaceae</taxon>
        <taxon>Pseudomonas</taxon>
    </lineage>
</organism>